<keyword evidence="2" id="KW-1185">Reference proteome</keyword>
<dbReference type="EMBL" id="BLXT01004660">
    <property type="protein sequence ID" value="GFO16406.1"/>
    <property type="molecule type" value="Genomic_DNA"/>
</dbReference>
<evidence type="ECO:0000313" key="1">
    <source>
        <dbReference type="EMBL" id="GFO16406.1"/>
    </source>
</evidence>
<comment type="caution">
    <text evidence="1">The sequence shown here is derived from an EMBL/GenBank/DDBJ whole genome shotgun (WGS) entry which is preliminary data.</text>
</comment>
<protein>
    <submittedName>
        <fullName evidence="1">Uncharacterized protein</fullName>
    </submittedName>
</protein>
<dbReference type="Proteomes" id="UP000735302">
    <property type="component" value="Unassembled WGS sequence"/>
</dbReference>
<proteinExistence type="predicted"/>
<gene>
    <name evidence="1" type="ORF">PoB_004291100</name>
</gene>
<name>A0AAV4AZ62_9GAST</name>
<organism evidence="1 2">
    <name type="scientific">Plakobranchus ocellatus</name>
    <dbReference type="NCBI Taxonomy" id="259542"/>
    <lineage>
        <taxon>Eukaryota</taxon>
        <taxon>Metazoa</taxon>
        <taxon>Spiralia</taxon>
        <taxon>Lophotrochozoa</taxon>
        <taxon>Mollusca</taxon>
        <taxon>Gastropoda</taxon>
        <taxon>Heterobranchia</taxon>
        <taxon>Euthyneura</taxon>
        <taxon>Panpulmonata</taxon>
        <taxon>Sacoglossa</taxon>
        <taxon>Placobranchoidea</taxon>
        <taxon>Plakobranchidae</taxon>
        <taxon>Plakobranchus</taxon>
    </lineage>
</organism>
<evidence type="ECO:0000313" key="2">
    <source>
        <dbReference type="Proteomes" id="UP000735302"/>
    </source>
</evidence>
<sequence length="298" mass="31777">MEESIFTIGQIAGSAEDDTQQTATTVIDAPGVTLEVQTEESVASLAGQQIGQGEVTLTLPASVADLDPSGSGVTFMLAVLDETFYPASTGGSTDLKLAGKAISSRLTTTDGVPIPLDPTDPAILHLQAPPRAADSNTRFQLNSSSSNSLRVGSHGTMVMNFDTKFPGSKFVVTARFDSFPSDSSFDFQASVEDGVLRSTKGEKFKMDFYLRLAILKIVVYEAGTHGNTLYFASEFEGLNGANITGNQRRLLSTVDSTEDPTVEVSELAVAYWDSNCVCWTSSPSVQVKTIDMETSQLL</sequence>
<dbReference type="AlphaFoldDB" id="A0AAV4AZ62"/>
<reference evidence="1 2" key="1">
    <citation type="journal article" date="2021" name="Elife">
        <title>Chloroplast acquisition without the gene transfer in kleptoplastic sea slugs, Plakobranchus ocellatus.</title>
        <authorList>
            <person name="Maeda T."/>
            <person name="Takahashi S."/>
            <person name="Yoshida T."/>
            <person name="Shimamura S."/>
            <person name="Takaki Y."/>
            <person name="Nagai Y."/>
            <person name="Toyoda A."/>
            <person name="Suzuki Y."/>
            <person name="Arimoto A."/>
            <person name="Ishii H."/>
            <person name="Satoh N."/>
            <person name="Nishiyama T."/>
            <person name="Hasebe M."/>
            <person name="Maruyama T."/>
            <person name="Minagawa J."/>
            <person name="Obokata J."/>
            <person name="Shigenobu S."/>
        </authorList>
    </citation>
    <scope>NUCLEOTIDE SEQUENCE [LARGE SCALE GENOMIC DNA]</scope>
</reference>
<accession>A0AAV4AZ62</accession>